<dbReference type="GO" id="GO:0016020">
    <property type="term" value="C:membrane"/>
    <property type="evidence" value="ECO:0007669"/>
    <property type="project" value="UniProtKB-SubCell"/>
</dbReference>
<comment type="similarity">
    <text evidence="2">Belongs to the glutamate-gated ion channel (TC 1.A.10.1) family.</text>
</comment>
<keyword evidence="20" id="KW-1185">Reference proteome</keyword>
<feature type="region of interest" description="Disordered" evidence="15">
    <location>
        <begin position="859"/>
        <end position="922"/>
    </location>
</feature>
<dbReference type="Pfam" id="PF10613">
    <property type="entry name" value="Lig_chan-Glu_bd"/>
    <property type="match status" value="2"/>
</dbReference>
<keyword evidence="7 16" id="KW-1133">Transmembrane helix</keyword>
<dbReference type="InterPro" id="IPR044440">
    <property type="entry name" value="GABAb_receptor_plant_PBP1"/>
</dbReference>
<evidence type="ECO:0000256" key="10">
    <source>
        <dbReference type="ARBA" id="ARBA00023170"/>
    </source>
</evidence>
<feature type="transmembrane region" description="Helical" evidence="16">
    <location>
        <begin position="625"/>
        <end position="649"/>
    </location>
</feature>
<evidence type="ECO:0000256" key="2">
    <source>
        <dbReference type="ARBA" id="ARBA00008685"/>
    </source>
</evidence>
<keyword evidence="10" id="KW-0675">Receptor</keyword>
<evidence type="ECO:0000256" key="7">
    <source>
        <dbReference type="ARBA" id="ARBA00022989"/>
    </source>
</evidence>
<protein>
    <recommendedName>
        <fullName evidence="18">Ionotropic glutamate receptor C-terminal domain-containing protein</fullName>
    </recommendedName>
</protein>
<feature type="compositionally biased region" description="Basic and acidic residues" evidence="15">
    <location>
        <begin position="862"/>
        <end position="882"/>
    </location>
</feature>
<evidence type="ECO:0000256" key="15">
    <source>
        <dbReference type="SAM" id="MobiDB-lite"/>
    </source>
</evidence>
<dbReference type="Proteomes" id="UP001187471">
    <property type="component" value="Unassembled WGS sequence"/>
</dbReference>
<organism evidence="19 20">
    <name type="scientific">Escallonia rubra</name>
    <dbReference type="NCBI Taxonomy" id="112253"/>
    <lineage>
        <taxon>Eukaryota</taxon>
        <taxon>Viridiplantae</taxon>
        <taxon>Streptophyta</taxon>
        <taxon>Embryophyta</taxon>
        <taxon>Tracheophyta</taxon>
        <taxon>Spermatophyta</taxon>
        <taxon>Magnoliopsida</taxon>
        <taxon>eudicotyledons</taxon>
        <taxon>Gunneridae</taxon>
        <taxon>Pentapetalae</taxon>
        <taxon>asterids</taxon>
        <taxon>campanulids</taxon>
        <taxon>Escalloniales</taxon>
        <taxon>Escalloniaceae</taxon>
        <taxon>Escallonia</taxon>
    </lineage>
</organism>
<dbReference type="InterPro" id="IPR001320">
    <property type="entry name" value="Iontro_rcpt_C"/>
</dbReference>
<evidence type="ECO:0000256" key="16">
    <source>
        <dbReference type="SAM" id="Phobius"/>
    </source>
</evidence>
<evidence type="ECO:0000256" key="3">
    <source>
        <dbReference type="ARBA" id="ARBA00011095"/>
    </source>
</evidence>
<feature type="compositionally biased region" description="Basic and acidic residues" evidence="15">
    <location>
        <begin position="908"/>
        <end position="922"/>
    </location>
</feature>
<comment type="subunit">
    <text evidence="3">May form heteromers.</text>
</comment>
<feature type="compositionally biased region" description="Basic and acidic residues" evidence="15">
    <location>
        <begin position="889"/>
        <end position="900"/>
    </location>
</feature>
<dbReference type="InterPro" id="IPR001828">
    <property type="entry name" value="ANF_lig-bd_rcpt"/>
</dbReference>
<evidence type="ECO:0000256" key="14">
    <source>
        <dbReference type="ARBA" id="ARBA00049638"/>
    </source>
</evidence>
<dbReference type="FunFam" id="3.40.50.2300:FF:000188">
    <property type="entry name" value="Glutamate receptor"/>
    <property type="match status" value="2"/>
</dbReference>
<sequence length="1931" mass="214935">MEIRKNKRMTLTFLVVFSLVSSLHALHDPSHKESVSMGNEIPVGVILDMGSFVGKTVHSCITMAISDFYALNSHYKTRIVLHVKDSKGEPLRALSTALDLLENNEVQAIIGPETSLEAKLLALLGDKAKLPILSLAANPSPIAEHPYFVQITQDETTQFEGIAEVIQSFQWRDVVLIYEDSDYGTEAVPKLVDSFEERSIRVTYRSAISPLGVDDQILEELHTLMTMQTTTFVMHVSPSLASSIFQNARMLGMMSEGYAWIVTDKTMNILHSLDSEVVKSMDGVLGFKSYIPASSELRDLTMRWRKEYYAMDPTMDAIDPNIFGLWAYDAVCALAKAVEMVGAEIPQAREHSARLNLTDFNDIGVSQIGEVLLNELSKIRFKGLSGEFQLTNGKLITNSFEIVNVIGKGERRVGFWTPSGGITKEINPISAITGVEAIIWPGGSTTTPKGWMVRMSGKKLRIVIPKKRGFKEFINYQHDPQTNVTTATGFCVDVLNAAIEALPYDVPYEFIPFVDANGQTSGTYNDLVYQVYLQNYDAVVGDVTINANRSLYVDFTLPFTDLGVGTIAKIDSRRNMWFFLEPLDTKLWLFSAGSFILTGFVVWVIEHPTNEDFQGEKLSSNWSKFMVIVWLFVVLILTSSYTATLSSLLTVQQIQSTSGRDNIGYQGGSFMQGNIVSNLNFKDGRLKPYFNIDEYADALSAGSKNGGVAAIVDEIPYIKSFLAKYSANYAMIASESTTNGFGFVFRKGSPLVHDMSREIAKLREAGKLIMMEHASFKSANSFMPQEYVISSPIILNFDGLRGLFFISFVSSVSILLIFLVFFIRARLDVKDFILRILAGGGLLPMLMYFSTTNVGTVQEINAGERPRSPRHESAKYEGDGRSKSGSPKATDDERSGDEGRYRHHKEEKKHEGSHKRGDSCDHKAHVRPRGGCFYYADALRVDGLNMAMVLLRIDSKIKPLHEPYTSAMFEFSNRVPSSVAFCSESYVEEEEEDEGEEDEDNDLVEEIDEDDGDDEDVVEVHEIDPTSCPASMEIRKDKQMTLSFLLVVFSLLSPLHAPHDPSHEETVNMANEIPVGVILDMGSFVGKTARSCITMAISNFYALNNHYKTRIVLHVKDSKGEPLRALSTVRRQFSLFFILLNAALDLLENNEVQAIIGPETSLEAKLLALLGDKAKLPILSLAANPSPIAEHPYFVQITQDETTQFEGIAEVIQSFQWRDVVLIYEDSDYGTEAVPKLVDSFEERSIRVTYRSAISPLGVDDQILEELHRLMTMQTTTFVVHVSPSLASSIFQNARLLGMMSEGYAWIVTDKTMNILHSLDSEVVKSMDGVLGFKSYIPASSELRDLTMRWRKKYYAMDPTMDAIDPNIFGLWAYDAVCALAKAVEMVGAEIPQAREHSARLNLTDFNDIGVSQIGEVLLNELSKIRFKGLSGEFQLTNGKLITNSFEIVNVIGKGERRVGFWTPSGGITKEINPISAITGVEAIIWPGGSTTTPKGWMVRMSGKKLRIVIPKKRGFKEFINYQRDPQTNVTTATGFCVDVLNAAIEALPYDVPYEFIPFVDANGQMSGTYNDLVYQVYLQNYDVVVGDVTINANRSLYVDFTLPFTDLGVGTIAKIDSRRNMWFFLEPLDTKLWLVSAGSFILTGFVVWVIEHPTNEDFQGSPIQQVGTVLWFSFSTLVYAHREKLSSNWSKFMVIVWLFVVLILTSSYTATLSSLLTVQQIQSASGRDNIGYQGGSFIQGNIVSNLNFKDDRIKPYFSIDEYADALSAGSKNGGVAAIVDEIPYIKSFLAKYSANYAMIASESTTSGFGFVFRKGSPLVNDMSREISKLREAGKLIVMEQASFKSANSLMPQESVISSPITLNFDSLRGLFLISFVSSVSILLIFLVFFIRAKLNVKDFILRILAGGGLLPMLMYFSATNVSMIQEINAS</sequence>
<evidence type="ECO:0000256" key="9">
    <source>
        <dbReference type="ARBA" id="ARBA00023136"/>
    </source>
</evidence>
<dbReference type="PANTHER" id="PTHR34836:SF6">
    <property type="entry name" value="PERIPLASMIC BINDING PROTEIN-LIKE I"/>
    <property type="match status" value="1"/>
</dbReference>
<keyword evidence="5 16" id="KW-0812">Transmembrane</keyword>
<comment type="function">
    <text evidence="14">Glutamate-gated receptor that probably acts as a non-selective cation channel. May be involved in light-signal transduction and calcium homeostasis via the regulation of calcium influx into cells.</text>
</comment>
<feature type="transmembrane region" description="Helical" evidence="16">
    <location>
        <begin position="587"/>
        <end position="605"/>
    </location>
</feature>
<feature type="chain" id="PRO_5041686507" description="Ionotropic glutamate receptor C-terminal domain-containing protein" evidence="17">
    <location>
        <begin position="26"/>
        <end position="1931"/>
    </location>
</feature>
<feature type="domain" description="Ionotropic glutamate receptor C-terminal" evidence="18">
    <location>
        <begin position="1505"/>
        <end position="1846"/>
    </location>
</feature>
<evidence type="ECO:0000256" key="12">
    <source>
        <dbReference type="ARBA" id="ARBA00023286"/>
    </source>
</evidence>
<dbReference type="Gene3D" id="3.40.190.10">
    <property type="entry name" value="Periplasmic binding protein-like II"/>
    <property type="match status" value="2"/>
</dbReference>
<dbReference type="CDD" id="cd13686">
    <property type="entry name" value="GluR_Plant"/>
    <property type="match status" value="2"/>
</dbReference>
<reference evidence="19" key="1">
    <citation type="submission" date="2022-12" db="EMBL/GenBank/DDBJ databases">
        <title>Draft genome assemblies for two species of Escallonia (Escalloniales).</title>
        <authorList>
            <person name="Chanderbali A."/>
            <person name="Dervinis C."/>
            <person name="Anghel I."/>
            <person name="Soltis D."/>
            <person name="Soltis P."/>
            <person name="Zapata F."/>
        </authorList>
    </citation>
    <scope>NUCLEOTIDE SEQUENCE</scope>
    <source>
        <strain evidence="19">UCBG92.1500</strain>
        <tissue evidence="19">Leaf</tissue>
    </source>
</reference>
<feature type="transmembrane region" description="Helical" evidence="16">
    <location>
        <begin position="802"/>
        <end position="823"/>
    </location>
</feature>
<keyword evidence="4" id="KW-0813">Transport</keyword>
<dbReference type="FunFam" id="1.10.287.70:FF:000037">
    <property type="entry name" value="Glutamate receptor"/>
    <property type="match status" value="1"/>
</dbReference>
<dbReference type="FunFam" id="3.40.190.10:FF:000103">
    <property type="entry name" value="Glutamate receptor"/>
    <property type="match status" value="2"/>
</dbReference>
<comment type="subcellular location">
    <subcellularLocation>
        <location evidence="1">Membrane</location>
        <topology evidence="1">Multi-pass membrane protein</topology>
    </subcellularLocation>
</comment>
<feature type="transmembrane region" description="Helical" evidence="16">
    <location>
        <begin position="1693"/>
        <end position="1717"/>
    </location>
</feature>
<dbReference type="InterPro" id="IPR028082">
    <property type="entry name" value="Peripla_BP_I"/>
</dbReference>
<feature type="transmembrane region" description="Helical" evidence="16">
    <location>
        <begin position="1633"/>
        <end position="1651"/>
    </location>
</feature>
<dbReference type="PANTHER" id="PTHR34836">
    <property type="entry name" value="OS06G0188250 PROTEIN"/>
    <property type="match status" value="1"/>
</dbReference>
<dbReference type="GO" id="GO:0015276">
    <property type="term" value="F:ligand-gated monoatomic ion channel activity"/>
    <property type="evidence" value="ECO:0007669"/>
    <property type="project" value="InterPro"/>
</dbReference>
<proteinExistence type="inferred from homology"/>
<keyword evidence="8" id="KW-0406">Ion transport</keyword>
<feature type="domain" description="Ionotropic glutamate receptor C-terminal" evidence="18">
    <location>
        <begin position="459"/>
        <end position="778"/>
    </location>
</feature>
<dbReference type="Gene3D" id="1.10.287.70">
    <property type="match status" value="3"/>
</dbReference>
<evidence type="ECO:0000256" key="5">
    <source>
        <dbReference type="ARBA" id="ARBA00022692"/>
    </source>
</evidence>
<evidence type="ECO:0000313" key="19">
    <source>
        <dbReference type="EMBL" id="KAK2965808.1"/>
    </source>
</evidence>
<dbReference type="SUPFAM" id="SSF53850">
    <property type="entry name" value="Periplasmic binding protein-like II"/>
    <property type="match status" value="2"/>
</dbReference>
<feature type="transmembrane region" description="Helical" evidence="16">
    <location>
        <begin position="832"/>
        <end position="850"/>
    </location>
</feature>
<dbReference type="InterPro" id="IPR019594">
    <property type="entry name" value="Glu/Gly-bd"/>
</dbReference>
<dbReference type="CDD" id="cd19990">
    <property type="entry name" value="PBP1_GABAb_receptor_plant"/>
    <property type="match status" value="2"/>
</dbReference>
<accession>A0AA88QAS8</accession>
<comment type="caution">
    <text evidence="19">The sequence shown here is derived from an EMBL/GenBank/DDBJ whole genome shotgun (WGS) entry which is preliminary data.</text>
</comment>
<evidence type="ECO:0000256" key="6">
    <source>
        <dbReference type="ARBA" id="ARBA00022729"/>
    </source>
</evidence>
<feature type="transmembrane region" description="Helical" evidence="16">
    <location>
        <begin position="1870"/>
        <end position="1891"/>
    </location>
</feature>
<feature type="signal peptide" evidence="17">
    <location>
        <begin position="1"/>
        <end position="25"/>
    </location>
</feature>
<keyword evidence="6 17" id="KW-0732">Signal</keyword>
<feature type="transmembrane region" description="Helical" evidence="16">
    <location>
        <begin position="1900"/>
        <end position="1919"/>
    </location>
</feature>
<evidence type="ECO:0000259" key="18">
    <source>
        <dbReference type="SMART" id="SM00079"/>
    </source>
</evidence>
<evidence type="ECO:0000256" key="13">
    <source>
        <dbReference type="ARBA" id="ARBA00023303"/>
    </source>
</evidence>
<dbReference type="EMBL" id="JAVXUO010003180">
    <property type="protein sequence ID" value="KAK2965808.1"/>
    <property type="molecule type" value="Genomic_DNA"/>
</dbReference>
<keyword evidence="12" id="KW-1071">Ligand-gated ion channel</keyword>
<dbReference type="Pfam" id="PF01094">
    <property type="entry name" value="ANF_receptor"/>
    <property type="match status" value="2"/>
</dbReference>
<keyword evidence="9 16" id="KW-0472">Membrane</keyword>
<dbReference type="SUPFAM" id="SSF53822">
    <property type="entry name" value="Periplasmic binding protein-like I"/>
    <property type="match status" value="2"/>
</dbReference>
<dbReference type="InterPro" id="IPR015683">
    <property type="entry name" value="Ionotropic_Glu_rcpt"/>
</dbReference>
<dbReference type="SMART" id="SM00079">
    <property type="entry name" value="PBPe"/>
    <property type="match status" value="2"/>
</dbReference>
<evidence type="ECO:0000256" key="4">
    <source>
        <dbReference type="ARBA" id="ARBA00022448"/>
    </source>
</evidence>
<dbReference type="Gene3D" id="3.40.50.2300">
    <property type="match status" value="5"/>
</dbReference>
<name>A0AA88QAS8_9ASTE</name>
<evidence type="ECO:0000256" key="17">
    <source>
        <dbReference type="SAM" id="SignalP"/>
    </source>
</evidence>
<dbReference type="Pfam" id="PF00060">
    <property type="entry name" value="Lig_chan"/>
    <property type="match status" value="2"/>
</dbReference>
<gene>
    <name evidence="19" type="ORF">RJ640_025317</name>
</gene>
<keyword evidence="11" id="KW-0325">Glycoprotein</keyword>
<evidence type="ECO:0000313" key="20">
    <source>
        <dbReference type="Proteomes" id="UP001187471"/>
    </source>
</evidence>
<evidence type="ECO:0000256" key="8">
    <source>
        <dbReference type="ARBA" id="ARBA00023065"/>
    </source>
</evidence>
<evidence type="ECO:0000256" key="1">
    <source>
        <dbReference type="ARBA" id="ARBA00004141"/>
    </source>
</evidence>
<evidence type="ECO:0000256" key="11">
    <source>
        <dbReference type="ARBA" id="ARBA00023180"/>
    </source>
</evidence>
<keyword evidence="13" id="KW-0407">Ion channel</keyword>
<feature type="transmembrane region" description="Helical" evidence="16">
    <location>
        <begin position="1663"/>
        <end position="1681"/>
    </location>
</feature>